<keyword evidence="8" id="KW-1185">Reference proteome</keyword>
<dbReference type="EMBL" id="JACJLA010000009">
    <property type="protein sequence ID" value="MBM6912831.1"/>
    <property type="molecule type" value="Genomic_DNA"/>
</dbReference>
<comment type="similarity">
    <text evidence="2">Belongs to the KdsC family.</text>
</comment>
<evidence type="ECO:0000256" key="1">
    <source>
        <dbReference type="ARBA" id="ARBA00001946"/>
    </source>
</evidence>
<evidence type="ECO:0000256" key="5">
    <source>
        <dbReference type="ARBA" id="ARBA00022801"/>
    </source>
</evidence>
<sequence length="173" mass="18837">MKIQCLLLDVDGVLTDGKLIYTSSGEEMKAFNAQDGLGLALARRSGLRLGIITGRTSPMVERRAGELKFDFLRMGSSNKSEAIRELMKETGIDASAIAYMGDDLNDLGAFAMVGLAIAPANAVTDVKNRADYITQASGGCGAVREAVEYILKREGVWNRLVEDYEREIYAYGQ</sequence>
<dbReference type="GO" id="GO:0016787">
    <property type="term" value="F:hydrolase activity"/>
    <property type="evidence" value="ECO:0007669"/>
    <property type="project" value="UniProtKB-KW"/>
</dbReference>
<evidence type="ECO:0000313" key="7">
    <source>
        <dbReference type="EMBL" id="MBM6912831.1"/>
    </source>
</evidence>
<evidence type="ECO:0000256" key="4">
    <source>
        <dbReference type="ARBA" id="ARBA00022723"/>
    </source>
</evidence>
<dbReference type="NCBIfam" id="TIGR01670">
    <property type="entry name" value="KdsC-phosphatas"/>
    <property type="match status" value="1"/>
</dbReference>
<comment type="caution">
    <text evidence="7">The sequence shown here is derived from an EMBL/GenBank/DDBJ whole genome shotgun (WGS) entry which is preliminary data.</text>
</comment>
<evidence type="ECO:0000256" key="2">
    <source>
        <dbReference type="ARBA" id="ARBA00005893"/>
    </source>
</evidence>
<accession>A0ABS2GF82</accession>
<reference evidence="7 8" key="1">
    <citation type="journal article" date="2021" name="Sci. Rep.">
        <title>The distribution of antibiotic resistance genes in chicken gut microbiota commensals.</title>
        <authorList>
            <person name="Juricova H."/>
            <person name="Matiasovicova J."/>
            <person name="Kubasova T."/>
            <person name="Cejkova D."/>
            <person name="Rychlik I."/>
        </authorList>
    </citation>
    <scope>NUCLEOTIDE SEQUENCE [LARGE SCALE GENOMIC DNA]</scope>
    <source>
        <strain evidence="7 8">An537</strain>
    </source>
</reference>
<dbReference type="PANTHER" id="PTHR21485:SF3">
    <property type="entry name" value="N-ACYLNEURAMINATE CYTIDYLYLTRANSFERASE"/>
    <property type="match status" value="1"/>
</dbReference>
<dbReference type="Gene3D" id="3.40.50.1000">
    <property type="entry name" value="HAD superfamily/HAD-like"/>
    <property type="match status" value="1"/>
</dbReference>
<dbReference type="InterPro" id="IPR010023">
    <property type="entry name" value="KdsC_fam"/>
</dbReference>
<dbReference type="CDD" id="cd01630">
    <property type="entry name" value="HAD_KDO-like"/>
    <property type="match status" value="1"/>
</dbReference>
<dbReference type="InterPro" id="IPR036412">
    <property type="entry name" value="HAD-like_sf"/>
</dbReference>
<protein>
    <submittedName>
        <fullName evidence="7">HAD-IIIA family hydrolase</fullName>
    </submittedName>
</protein>
<proteinExistence type="inferred from homology"/>
<dbReference type="Pfam" id="PF08282">
    <property type="entry name" value="Hydrolase_3"/>
    <property type="match status" value="1"/>
</dbReference>
<keyword evidence="4" id="KW-0479">Metal-binding</keyword>
<dbReference type="SFLD" id="SFLDG01136">
    <property type="entry name" value="C1.6:_Phosphoserine_Phosphatas"/>
    <property type="match status" value="1"/>
</dbReference>
<dbReference type="SUPFAM" id="SSF56784">
    <property type="entry name" value="HAD-like"/>
    <property type="match status" value="1"/>
</dbReference>
<keyword evidence="6" id="KW-0460">Magnesium</keyword>
<dbReference type="NCBIfam" id="TIGR01662">
    <property type="entry name" value="HAD-SF-IIIA"/>
    <property type="match status" value="1"/>
</dbReference>
<dbReference type="SFLD" id="SFLDS00003">
    <property type="entry name" value="Haloacid_Dehalogenase"/>
    <property type="match status" value="1"/>
</dbReference>
<evidence type="ECO:0000256" key="6">
    <source>
        <dbReference type="ARBA" id="ARBA00022842"/>
    </source>
</evidence>
<dbReference type="InterPro" id="IPR006549">
    <property type="entry name" value="HAD-SF_hydro_IIIA"/>
</dbReference>
<dbReference type="PIRSF" id="PIRSF006118">
    <property type="entry name" value="KDO8-P_Ptase"/>
    <property type="match status" value="1"/>
</dbReference>
<dbReference type="PANTHER" id="PTHR21485">
    <property type="entry name" value="HAD SUPERFAMILY MEMBERS CMAS AND KDSC"/>
    <property type="match status" value="1"/>
</dbReference>
<evidence type="ECO:0000313" key="8">
    <source>
        <dbReference type="Proteomes" id="UP000707138"/>
    </source>
</evidence>
<comment type="subunit">
    <text evidence="3">Homotetramer.</text>
</comment>
<evidence type="ECO:0000256" key="3">
    <source>
        <dbReference type="ARBA" id="ARBA00011881"/>
    </source>
</evidence>
<keyword evidence="5 7" id="KW-0378">Hydrolase</keyword>
<organism evidence="7 8">
    <name type="scientific">Veillonella magna</name>
    <dbReference type="NCBI Taxonomy" id="464322"/>
    <lineage>
        <taxon>Bacteria</taxon>
        <taxon>Bacillati</taxon>
        <taxon>Bacillota</taxon>
        <taxon>Negativicutes</taxon>
        <taxon>Veillonellales</taxon>
        <taxon>Veillonellaceae</taxon>
        <taxon>Veillonella</taxon>
    </lineage>
</organism>
<gene>
    <name evidence="7" type="ORF">H6A01_05785</name>
</gene>
<dbReference type="Proteomes" id="UP000707138">
    <property type="component" value="Unassembled WGS sequence"/>
</dbReference>
<dbReference type="InterPro" id="IPR050793">
    <property type="entry name" value="CMP-NeuNAc_synthase"/>
</dbReference>
<dbReference type="SFLD" id="SFLDG01138">
    <property type="entry name" value="C1.6.2:_Deoxy-d-mannose-octulo"/>
    <property type="match status" value="1"/>
</dbReference>
<dbReference type="RefSeq" id="WP_205087870.1">
    <property type="nucleotide sequence ID" value="NZ_CALXQD010000005.1"/>
</dbReference>
<name>A0ABS2GF82_9FIRM</name>
<comment type="cofactor">
    <cofactor evidence="1">
        <name>Mg(2+)</name>
        <dbReference type="ChEBI" id="CHEBI:18420"/>
    </cofactor>
</comment>
<dbReference type="InterPro" id="IPR023214">
    <property type="entry name" value="HAD_sf"/>
</dbReference>